<dbReference type="Gene3D" id="3.90.105.10">
    <property type="entry name" value="Molybdopterin biosynthesis moea protein, domain 2"/>
    <property type="match status" value="1"/>
</dbReference>
<evidence type="ECO:0000313" key="10">
    <source>
        <dbReference type="Proteomes" id="UP001163203"/>
    </source>
</evidence>
<keyword evidence="7" id="KW-0460">Magnesium</keyword>
<reference evidence="9" key="1">
    <citation type="submission" date="2022-11" db="EMBL/GenBank/DDBJ databases">
        <authorList>
            <person name="Mo P."/>
        </authorList>
    </citation>
    <scope>NUCLEOTIDE SEQUENCE</scope>
    <source>
        <strain evidence="9">HUAS 11-8</strain>
    </source>
</reference>
<dbReference type="InterPro" id="IPR036135">
    <property type="entry name" value="MoeA_linker/N_sf"/>
</dbReference>
<dbReference type="Gene3D" id="2.170.190.11">
    <property type="entry name" value="Molybdopterin biosynthesis moea protein, domain 3"/>
    <property type="match status" value="1"/>
</dbReference>
<sequence length="425" mass="44910">MTPPTTEPLEAPEAPEQEFRPVDEQLALVLEAAVRPRPVRVAISEAQGLLCAEEVVAEHALPGFDQAAVDGYAVRSVDLRADGDEPVQLPVVGEIMAGSRQPRRLQPGQAVRVVTGAPLPTLADAVVPTAYTDGHPANVTVHRSVPSAGYVRRTGEDVQIGDVAVRQGDTIGAAQVGLLAAVGRSKVLVYPRPRVSIVSVGDELVDIDRTPSVGQVYDVNSYALAAAARDAGAEVSRVGIVPSDPKRLREIVEGRLLMSEVVVVAGGAGGAAGDEVHAALSELGRIDVTRVAMHPGSAQGFGRLGPDSVPTFLLPANPMSALVVFEVLIRPLIRAARGTRNPHRRIVSARLLSPLTSTKGRKGFLRGQLLRDERTGEYLVQPLGTSGAHLLASLAEANCLINIDEDLTEVPMGDQVRVTFLAQRV</sequence>
<comment type="cofactor">
    <cofactor evidence="7">
        <name>Mg(2+)</name>
        <dbReference type="ChEBI" id="CHEBI:18420"/>
    </cofactor>
</comment>
<dbReference type="SUPFAM" id="SSF63867">
    <property type="entry name" value="MoeA C-terminal domain-like"/>
    <property type="match status" value="1"/>
</dbReference>
<gene>
    <name evidence="9" type="ORF">ORV05_01375</name>
</gene>
<evidence type="ECO:0000256" key="2">
    <source>
        <dbReference type="ARBA" id="ARBA00005046"/>
    </source>
</evidence>
<evidence type="ECO:0000256" key="3">
    <source>
        <dbReference type="ARBA" id="ARBA00010763"/>
    </source>
</evidence>
<dbReference type="PANTHER" id="PTHR10192">
    <property type="entry name" value="MOLYBDOPTERIN BIOSYNTHESIS PROTEIN"/>
    <property type="match status" value="1"/>
</dbReference>
<protein>
    <recommendedName>
        <fullName evidence="7">Molybdopterin molybdenumtransferase</fullName>
        <ecNumber evidence="7">2.10.1.1</ecNumber>
    </recommendedName>
</protein>
<keyword evidence="5 7" id="KW-0501">Molybdenum cofactor biosynthesis</keyword>
<dbReference type="InterPro" id="IPR005110">
    <property type="entry name" value="MoeA_linker/N"/>
</dbReference>
<comment type="catalytic activity">
    <reaction evidence="6">
        <text>adenylyl-molybdopterin + molybdate = Mo-molybdopterin + AMP + H(+)</text>
        <dbReference type="Rhea" id="RHEA:35047"/>
        <dbReference type="ChEBI" id="CHEBI:15378"/>
        <dbReference type="ChEBI" id="CHEBI:36264"/>
        <dbReference type="ChEBI" id="CHEBI:62727"/>
        <dbReference type="ChEBI" id="CHEBI:71302"/>
        <dbReference type="ChEBI" id="CHEBI:456215"/>
        <dbReference type="EC" id="2.10.1.1"/>
    </reaction>
</comment>
<evidence type="ECO:0000259" key="8">
    <source>
        <dbReference type="SMART" id="SM00852"/>
    </source>
</evidence>
<evidence type="ECO:0000313" key="9">
    <source>
        <dbReference type="EMBL" id="WAL66498.1"/>
    </source>
</evidence>
<dbReference type="SMART" id="SM00852">
    <property type="entry name" value="MoCF_biosynth"/>
    <property type="match status" value="1"/>
</dbReference>
<evidence type="ECO:0000256" key="1">
    <source>
        <dbReference type="ARBA" id="ARBA00002901"/>
    </source>
</evidence>
<name>A0ABY7B4B9_9PSEU</name>
<keyword evidence="7" id="KW-0479">Metal-binding</keyword>
<comment type="function">
    <text evidence="1 7">Catalyzes the insertion of molybdate into adenylated molybdopterin with the concomitant release of AMP.</text>
</comment>
<keyword evidence="10" id="KW-1185">Reference proteome</keyword>
<dbReference type="Pfam" id="PF00994">
    <property type="entry name" value="MoCF_biosynth"/>
    <property type="match status" value="1"/>
</dbReference>
<comment type="pathway">
    <text evidence="2 7">Cofactor biosynthesis; molybdopterin biosynthesis.</text>
</comment>
<dbReference type="Pfam" id="PF03453">
    <property type="entry name" value="MoeA_N"/>
    <property type="match status" value="1"/>
</dbReference>
<dbReference type="Gene3D" id="2.40.340.10">
    <property type="entry name" value="MoeA, C-terminal, domain IV"/>
    <property type="match status" value="1"/>
</dbReference>
<dbReference type="SUPFAM" id="SSF63882">
    <property type="entry name" value="MoeA N-terminal region -like"/>
    <property type="match status" value="1"/>
</dbReference>
<dbReference type="PANTHER" id="PTHR10192:SF5">
    <property type="entry name" value="GEPHYRIN"/>
    <property type="match status" value="1"/>
</dbReference>
<evidence type="ECO:0000256" key="7">
    <source>
        <dbReference type="RuleBase" id="RU365090"/>
    </source>
</evidence>
<evidence type="ECO:0000256" key="5">
    <source>
        <dbReference type="ARBA" id="ARBA00023150"/>
    </source>
</evidence>
<keyword evidence="7" id="KW-0808">Transferase</keyword>
<dbReference type="NCBIfam" id="TIGR00177">
    <property type="entry name" value="molyb_syn"/>
    <property type="match status" value="1"/>
</dbReference>
<dbReference type="InterPro" id="IPR001453">
    <property type="entry name" value="MoaB/Mog_dom"/>
</dbReference>
<comment type="similarity">
    <text evidence="3 7">Belongs to the MoeA family.</text>
</comment>
<dbReference type="EMBL" id="CP113836">
    <property type="protein sequence ID" value="WAL66498.1"/>
    <property type="molecule type" value="Genomic_DNA"/>
</dbReference>
<dbReference type="SUPFAM" id="SSF53218">
    <property type="entry name" value="Molybdenum cofactor biosynthesis proteins"/>
    <property type="match status" value="1"/>
</dbReference>
<evidence type="ECO:0000256" key="4">
    <source>
        <dbReference type="ARBA" id="ARBA00022505"/>
    </source>
</evidence>
<dbReference type="InterPro" id="IPR036425">
    <property type="entry name" value="MoaB/Mog-like_dom_sf"/>
</dbReference>
<dbReference type="InterPro" id="IPR038987">
    <property type="entry name" value="MoeA-like"/>
</dbReference>
<organism evidence="9 10">
    <name type="scientific">Amycolatopsis cynarae</name>
    <dbReference type="NCBI Taxonomy" id="2995223"/>
    <lineage>
        <taxon>Bacteria</taxon>
        <taxon>Bacillati</taxon>
        <taxon>Actinomycetota</taxon>
        <taxon>Actinomycetes</taxon>
        <taxon>Pseudonocardiales</taxon>
        <taxon>Pseudonocardiaceae</taxon>
        <taxon>Amycolatopsis</taxon>
    </lineage>
</organism>
<evidence type="ECO:0000256" key="6">
    <source>
        <dbReference type="ARBA" id="ARBA00047317"/>
    </source>
</evidence>
<dbReference type="Proteomes" id="UP001163203">
    <property type="component" value="Chromosome"/>
</dbReference>
<dbReference type="EC" id="2.10.1.1" evidence="7"/>
<dbReference type="NCBIfam" id="NF045515">
    <property type="entry name" value="Glp_gephyrin"/>
    <property type="match status" value="1"/>
</dbReference>
<dbReference type="RefSeq" id="WP_268756632.1">
    <property type="nucleotide sequence ID" value="NZ_CP113836.1"/>
</dbReference>
<dbReference type="InterPro" id="IPR036688">
    <property type="entry name" value="MoeA_C_domain_IV_sf"/>
</dbReference>
<dbReference type="InterPro" id="IPR005111">
    <property type="entry name" value="MoeA_C_domain_IV"/>
</dbReference>
<dbReference type="Gene3D" id="3.40.980.10">
    <property type="entry name" value="MoaB/Mog-like domain"/>
    <property type="match status" value="1"/>
</dbReference>
<feature type="domain" description="MoaB/Mog" evidence="8">
    <location>
        <begin position="196"/>
        <end position="335"/>
    </location>
</feature>
<dbReference type="CDD" id="cd00887">
    <property type="entry name" value="MoeA"/>
    <property type="match status" value="1"/>
</dbReference>
<accession>A0ABY7B4B9</accession>
<proteinExistence type="inferred from homology"/>
<dbReference type="Pfam" id="PF03454">
    <property type="entry name" value="MoeA_C"/>
    <property type="match status" value="1"/>
</dbReference>
<keyword evidence="4 7" id="KW-0500">Molybdenum</keyword>